<proteinExistence type="inferred from homology"/>
<dbReference type="Gene3D" id="3.40.50.850">
    <property type="entry name" value="Isochorismatase-like"/>
    <property type="match status" value="1"/>
</dbReference>
<evidence type="ECO:0000259" key="3">
    <source>
        <dbReference type="Pfam" id="PF00857"/>
    </source>
</evidence>
<accession>A0A9W6DLB2</accession>
<reference evidence="4" key="1">
    <citation type="submission" date="2022-07" db="EMBL/GenBank/DDBJ databases">
        <title>Taxonomy of Aspergillus series Nigri: significant species reduction supported by multi-species coalescent approaches.</title>
        <authorList>
            <person name="Bian C."/>
            <person name="Kusuya Y."/>
            <person name="Sklenar F."/>
            <person name="D'hooge E."/>
            <person name="Yaguchi T."/>
            <person name="Takahashi H."/>
            <person name="Hubka V."/>
        </authorList>
    </citation>
    <scope>NUCLEOTIDE SEQUENCE</scope>
    <source>
        <strain evidence="4">CBS 733.88</strain>
    </source>
</reference>
<feature type="domain" description="Isochorismatase-like" evidence="3">
    <location>
        <begin position="100"/>
        <end position="242"/>
    </location>
</feature>
<feature type="compositionally biased region" description="Polar residues" evidence="2">
    <location>
        <begin position="65"/>
        <end position="86"/>
    </location>
</feature>
<dbReference type="SUPFAM" id="SSF52499">
    <property type="entry name" value="Isochorismatase-like hydrolases"/>
    <property type="match status" value="1"/>
</dbReference>
<evidence type="ECO:0000256" key="2">
    <source>
        <dbReference type="SAM" id="MobiDB-lite"/>
    </source>
</evidence>
<dbReference type="InterPro" id="IPR050993">
    <property type="entry name" value="Isochorismatase_domain"/>
</dbReference>
<dbReference type="InterPro" id="IPR036380">
    <property type="entry name" value="Isochorismatase-like_sf"/>
</dbReference>
<evidence type="ECO:0000256" key="1">
    <source>
        <dbReference type="ARBA" id="ARBA00006336"/>
    </source>
</evidence>
<dbReference type="Proteomes" id="UP001143548">
    <property type="component" value="Unassembled WGS sequence"/>
</dbReference>
<feature type="region of interest" description="Disordered" evidence="2">
    <location>
        <begin position="1"/>
        <end position="106"/>
    </location>
</feature>
<protein>
    <recommendedName>
        <fullName evidence="3">Isochorismatase-like domain-containing protein</fullName>
    </recommendedName>
</protein>
<feature type="compositionally biased region" description="Low complexity" evidence="2">
    <location>
        <begin position="20"/>
        <end position="38"/>
    </location>
</feature>
<dbReference type="Pfam" id="PF00857">
    <property type="entry name" value="Isochorismatase"/>
    <property type="match status" value="1"/>
</dbReference>
<dbReference type="AlphaFoldDB" id="A0A9W6DLB2"/>
<comment type="caution">
    <text evidence="4">The sequence shown here is derived from an EMBL/GenBank/DDBJ whole genome shotgun (WGS) entry which is preliminary data.</text>
</comment>
<sequence>MASLSRVTRISTSTILSPHTTPNKQPNPANQQTNQTTQRSCTSLHLDIPPPLPNPSNPGLSNHPKTTVSATSKKNSDMRSTNSPKCTSPLPPPQIHPLAQPSYPNSITTTTKLLRASTALNMPIYITTQSRAKLGPTVPELTTHLTSSHPLIKADLDKTLFSMITPEMEVLLPSPEKGEKALDVIIVGIETHICVLQTTMDLLRRGHRVYVCVDGVSSVNKEERGVAVQRMRDAGAIVTTSESLLFEMLGDAGHEGFRAVSGLVREMKEETKGAVEGLAKI</sequence>
<feature type="compositionally biased region" description="Polar residues" evidence="2">
    <location>
        <begin position="1"/>
        <end position="19"/>
    </location>
</feature>
<dbReference type="PANTHER" id="PTHR14119:SF3">
    <property type="entry name" value="ISOCHORISMATASE DOMAIN-CONTAINING PROTEIN 2"/>
    <property type="match status" value="1"/>
</dbReference>
<dbReference type="InterPro" id="IPR000868">
    <property type="entry name" value="Isochorismatase-like_dom"/>
</dbReference>
<gene>
    <name evidence="4" type="ORF">AbraCBS73388_007365</name>
</gene>
<comment type="similarity">
    <text evidence="1">Belongs to the isochorismatase family.</text>
</comment>
<organism evidence="4 5">
    <name type="scientific">Aspergillus brasiliensis</name>
    <dbReference type="NCBI Taxonomy" id="319629"/>
    <lineage>
        <taxon>Eukaryota</taxon>
        <taxon>Fungi</taxon>
        <taxon>Dikarya</taxon>
        <taxon>Ascomycota</taxon>
        <taxon>Pezizomycotina</taxon>
        <taxon>Eurotiomycetes</taxon>
        <taxon>Eurotiomycetidae</taxon>
        <taxon>Eurotiales</taxon>
        <taxon>Aspergillaceae</taxon>
        <taxon>Aspergillus</taxon>
        <taxon>Aspergillus subgen. Circumdati</taxon>
    </lineage>
</organism>
<dbReference type="EMBL" id="BROQ01000040">
    <property type="protein sequence ID" value="GKZ21469.1"/>
    <property type="molecule type" value="Genomic_DNA"/>
</dbReference>
<evidence type="ECO:0000313" key="4">
    <source>
        <dbReference type="EMBL" id="GKZ21469.1"/>
    </source>
</evidence>
<evidence type="ECO:0000313" key="5">
    <source>
        <dbReference type="Proteomes" id="UP001143548"/>
    </source>
</evidence>
<name>A0A9W6DLB2_9EURO</name>
<dbReference type="PANTHER" id="PTHR14119">
    <property type="entry name" value="HYDROLASE"/>
    <property type="match status" value="1"/>
</dbReference>